<evidence type="ECO:0000256" key="13">
    <source>
        <dbReference type="ARBA" id="ARBA00022984"/>
    </source>
</evidence>
<evidence type="ECO:0000256" key="16">
    <source>
        <dbReference type="ARBA" id="ARBA00023316"/>
    </source>
</evidence>
<dbReference type="KEGG" id="fax:FUAX_20100"/>
<proteinExistence type="inferred from homology"/>
<dbReference type="GO" id="GO:0008360">
    <property type="term" value="P:regulation of cell shape"/>
    <property type="evidence" value="ECO:0007669"/>
    <property type="project" value="UniProtKB-KW"/>
</dbReference>
<evidence type="ECO:0000256" key="15">
    <source>
        <dbReference type="ARBA" id="ARBA00023306"/>
    </source>
</evidence>
<organism evidence="21 22">
    <name type="scientific">Fulvitalea axinellae</name>
    <dbReference type="NCBI Taxonomy" id="1182444"/>
    <lineage>
        <taxon>Bacteria</taxon>
        <taxon>Pseudomonadati</taxon>
        <taxon>Bacteroidota</taxon>
        <taxon>Cytophagia</taxon>
        <taxon>Cytophagales</taxon>
        <taxon>Persicobacteraceae</taxon>
        <taxon>Fulvitalea</taxon>
    </lineage>
</organism>
<dbReference type="Gene3D" id="3.90.78.10">
    <property type="entry name" value="UDP-N-acetylenolpyruvoylglucosamine reductase, C-terminal domain"/>
    <property type="match status" value="1"/>
</dbReference>
<dbReference type="RefSeq" id="WP_338391174.1">
    <property type="nucleotide sequence ID" value="NZ_AP025314.1"/>
</dbReference>
<evidence type="ECO:0000256" key="18">
    <source>
        <dbReference type="ARBA" id="ARBA00048914"/>
    </source>
</evidence>
<comment type="similarity">
    <text evidence="19">Belongs to the MurB family.</text>
</comment>
<dbReference type="AlphaFoldDB" id="A0AAU9D0Z2"/>
<dbReference type="GO" id="GO:0071555">
    <property type="term" value="P:cell wall organization"/>
    <property type="evidence" value="ECO:0007669"/>
    <property type="project" value="UniProtKB-KW"/>
</dbReference>
<comment type="catalytic activity">
    <reaction evidence="18 19">
        <text>UDP-N-acetyl-alpha-D-muramate + NADP(+) = UDP-N-acetyl-3-O-(1-carboxyvinyl)-alpha-D-glucosamine + NADPH + H(+)</text>
        <dbReference type="Rhea" id="RHEA:12248"/>
        <dbReference type="ChEBI" id="CHEBI:15378"/>
        <dbReference type="ChEBI" id="CHEBI:57783"/>
        <dbReference type="ChEBI" id="CHEBI:58349"/>
        <dbReference type="ChEBI" id="CHEBI:68483"/>
        <dbReference type="ChEBI" id="CHEBI:70757"/>
        <dbReference type="EC" id="1.3.1.98"/>
    </reaction>
</comment>
<keyword evidence="13 19" id="KW-0573">Peptidoglycan synthesis</keyword>
<reference evidence="21 22" key="1">
    <citation type="submission" date="2021-12" db="EMBL/GenBank/DDBJ databases">
        <title>Genome sequencing of bacteria with rrn-lacking chromosome and rrn-plasmid.</title>
        <authorList>
            <person name="Anda M."/>
            <person name="Iwasaki W."/>
        </authorList>
    </citation>
    <scope>NUCLEOTIDE SEQUENCE [LARGE SCALE GENOMIC DNA]</scope>
    <source>
        <strain evidence="21 22">DSM 100852</strain>
    </source>
</reference>
<keyword evidence="10 19" id="KW-0274">FAD</keyword>
<dbReference type="SUPFAM" id="SSF56194">
    <property type="entry name" value="Uridine diphospho-N-Acetylenolpyruvylglucosamine reductase, MurB, C-terminal domain"/>
    <property type="match status" value="1"/>
</dbReference>
<feature type="domain" description="FAD-binding PCMH-type" evidence="20">
    <location>
        <begin position="17"/>
        <end position="189"/>
    </location>
</feature>
<dbReference type="EC" id="1.3.1.98" evidence="5 19"/>
<keyword evidence="22" id="KW-1185">Reference proteome</keyword>
<evidence type="ECO:0000313" key="22">
    <source>
        <dbReference type="Proteomes" id="UP001348817"/>
    </source>
</evidence>
<evidence type="ECO:0000256" key="4">
    <source>
        <dbReference type="ARBA" id="ARBA00004752"/>
    </source>
</evidence>
<feature type="active site" evidence="19">
    <location>
        <position position="335"/>
    </location>
</feature>
<keyword evidence="7 19" id="KW-0963">Cytoplasm</keyword>
<evidence type="ECO:0000256" key="14">
    <source>
        <dbReference type="ARBA" id="ARBA00023002"/>
    </source>
</evidence>
<dbReference type="InterPro" id="IPR016169">
    <property type="entry name" value="FAD-bd_PCMH_sub2"/>
</dbReference>
<dbReference type="GO" id="GO:0051301">
    <property type="term" value="P:cell division"/>
    <property type="evidence" value="ECO:0007669"/>
    <property type="project" value="UniProtKB-KW"/>
</dbReference>
<evidence type="ECO:0000256" key="9">
    <source>
        <dbReference type="ARBA" id="ARBA00022630"/>
    </source>
</evidence>
<gene>
    <name evidence="19 21" type="primary">murB</name>
    <name evidence="21" type="ORF">FUAX_20100</name>
</gene>
<evidence type="ECO:0000256" key="8">
    <source>
        <dbReference type="ARBA" id="ARBA00022618"/>
    </source>
</evidence>
<dbReference type="NCBIfam" id="NF000755">
    <property type="entry name" value="PRK00046.1"/>
    <property type="match status" value="1"/>
</dbReference>
<keyword evidence="15 19" id="KW-0131">Cell cycle</keyword>
<dbReference type="PANTHER" id="PTHR21071">
    <property type="entry name" value="UDP-N-ACETYLENOLPYRUVOYLGLUCOSAMINE REDUCTASE"/>
    <property type="match status" value="1"/>
</dbReference>
<dbReference type="PROSITE" id="PS51387">
    <property type="entry name" value="FAD_PCMH"/>
    <property type="match status" value="1"/>
</dbReference>
<dbReference type="GO" id="GO:0008762">
    <property type="term" value="F:UDP-N-acetylmuramate dehydrogenase activity"/>
    <property type="evidence" value="ECO:0007669"/>
    <property type="project" value="UniProtKB-UniRule"/>
</dbReference>
<sequence length="339" mass="37254">MDIKENVSLKDLNTFGINASAKCLAEVSSGEALSELLLSNDEFREIPKVVLGGGSNILLTKDVDALVLLNEIKGIEIQKEDEEITEVKVAGGEDWHGFVLWAVERNLGGVENMALIPGKIGTAPIQNIGAYGAELKDVFVSAEAVDLATGESRVFNAQECRFGYRDSIFKREAKGKYFIVSVTVRLSKKPKLNVSYGAIRSVLEEKGIVEPKVKDVCEAVMEIRKSKLPDPAKIGNGGSFFKNPSVTKEVFDKLSESFPERPFYKNSDGTFKIPAGWMIEMCGWKGKRDGDAGVHDKQALVLVNHGNASGKNILDLSRKIQDSVFEKFGIRIEPEVNVW</sequence>
<evidence type="ECO:0000256" key="5">
    <source>
        <dbReference type="ARBA" id="ARBA00012518"/>
    </source>
</evidence>
<comment type="cofactor">
    <cofactor evidence="1 19">
        <name>FAD</name>
        <dbReference type="ChEBI" id="CHEBI:57692"/>
    </cofactor>
</comment>
<evidence type="ECO:0000256" key="7">
    <source>
        <dbReference type="ARBA" id="ARBA00022490"/>
    </source>
</evidence>
<accession>A0AAU9D0Z2</accession>
<dbReference type="Pfam" id="PF02873">
    <property type="entry name" value="MurB_C"/>
    <property type="match status" value="1"/>
</dbReference>
<dbReference type="GO" id="GO:0009252">
    <property type="term" value="P:peptidoglycan biosynthetic process"/>
    <property type="evidence" value="ECO:0007669"/>
    <property type="project" value="UniProtKB-UniRule"/>
</dbReference>
<evidence type="ECO:0000256" key="17">
    <source>
        <dbReference type="ARBA" id="ARBA00031026"/>
    </source>
</evidence>
<dbReference type="Gene3D" id="3.30.465.10">
    <property type="match status" value="1"/>
</dbReference>
<keyword evidence="11 19" id="KW-0521">NADP</keyword>
<dbReference type="NCBIfam" id="TIGR00179">
    <property type="entry name" value="murB"/>
    <property type="match status" value="1"/>
</dbReference>
<evidence type="ECO:0000256" key="11">
    <source>
        <dbReference type="ARBA" id="ARBA00022857"/>
    </source>
</evidence>
<evidence type="ECO:0000256" key="6">
    <source>
        <dbReference type="ARBA" id="ARBA00015188"/>
    </source>
</evidence>
<dbReference type="InterPro" id="IPR016166">
    <property type="entry name" value="FAD-bd_PCMH"/>
</dbReference>
<dbReference type="InterPro" id="IPR011601">
    <property type="entry name" value="MurB_C"/>
</dbReference>
<dbReference type="Gene3D" id="3.30.43.10">
    <property type="entry name" value="Uridine Diphospho-n-acetylenolpyruvylglucosamine Reductase, domain 2"/>
    <property type="match status" value="1"/>
</dbReference>
<keyword evidence="12 19" id="KW-0133">Cell shape</keyword>
<dbReference type="InterPro" id="IPR016167">
    <property type="entry name" value="FAD-bd_PCMH_sub1"/>
</dbReference>
<dbReference type="InterPro" id="IPR036318">
    <property type="entry name" value="FAD-bd_PCMH-like_sf"/>
</dbReference>
<feature type="active site" evidence="19">
    <location>
        <position position="165"/>
    </location>
</feature>
<comment type="pathway">
    <text evidence="4 19">Cell wall biogenesis; peptidoglycan biosynthesis.</text>
</comment>
<dbReference type="Proteomes" id="UP001348817">
    <property type="component" value="Chromosome"/>
</dbReference>
<dbReference type="SUPFAM" id="SSF56176">
    <property type="entry name" value="FAD-binding/transporter-associated domain-like"/>
    <property type="match status" value="1"/>
</dbReference>
<feature type="active site" description="Proton donor" evidence="19">
    <location>
        <position position="239"/>
    </location>
</feature>
<keyword evidence="16 19" id="KW-0961">Cell wall biogenesis/degradation</keyword>
<dbReference type="Pfam" id="PF01565">
    <property type="entry name" value="FAD_binding_4"/>
    <property type="match status" value="1"/>
</dbReference>
<dbReference type="GO" id="GO:0071949">
    <property type="term" value="F:FAD binding"/>
    <property type="evidence" value="ECO:0007669"/>
    <property type="project" value="InterPro"/>
</dbReference>
<dbReference type="InterPro" id="IPR003170">
    <property type="entry name" value="MurB"/>
</dbReference>
<keyword evidence="8 19" id="KW-0132">Cell division</keyword>
<evidence type="ECO:0000256" key="10">
    <source>
        <dbReference type="ARBA" id="ARBA00022827"/>
    </source>
</evidence>
<evidence type="ECO:0000256" key="2">
    <source>
        <dbReference type="ARBA" id="ARBA00003921"/>
    </source>
</evidence>
<comment type="subcellular location">
    <subcellularLocation>
        <location evidence="3 19">Cytoplasm</location>
    </subcellularLocation>
</comment>
<evidence type="ECO:0000256" key="12">
    <source>
        <dbReference type="ARBA" id="ARBA00022960"/>
    </source>
</evidence>
<dbReference type="PANTHER" id="PTHR21071:SF4">
    <property type="entry name" value="UDP-N-ACETYLENOLPYRUVOYLGLUCOSAMINE REDUCTASE"/>
    <property type="match status" value="1"/>
</dbReference>
<evidence type="ECO:0000256" key="1">
    <source>
        <dbReference type="ARBA" id="ARBA00001974"/>
    </source>
</evidence>
<keyword evidence="14 19" id="KW-0560">Oxidoreductase</keyword>
<dbReference type="GO" id="GO:0005829">
    <property type="term" value="C:cytosol"/>
    <property type="evidence" value="ECO:0007669"/>
    <property type="project" value="TreeGrafter"/>
</dbReference>
<dbReference type="HAMAP" id="MF_00037">
    <property type="entry name" value="MurB"/>
    <property type="match status" value="1"/>
</dbReference>
<protein>
    <recommendedName>
        <fullName evidence="6 19">UDP-N-acetylenolpyruvoylglucosamine reductase</fullName>
        <ecNumber evidence="5 19">1.3.1.98</ecNumber>
    </recommendedName>
    <alternativeName>
        <fullName evidence="17 19">UDP-N-acetylmuramate dehydrogenase</fullName>
    </alternativeName>
</protein>
<comment type="function">
    <text evidence="2 19">Cell wall formation.</text>
</comment>
<name>A0AAU9D0Z2_9BACT</name>
<evidence type="ECO:0000256" key="19">
    <source>
        <dbReference type="HAMAP-Rule" id="MF_00037"/>
    </source>
</evidence>
<dbReference type="EMBL" id="AP025314">
    <property type="protein sequence ID" value="BDD09578.1"/>
    <property type="molecule type" value="Genomic_DNA"/>
</dbReference>
<evidence type="ECO:0000313" key="21">
    <source>
        <dbReference type="EMBL" id="BDD09578.1"/>
    </source>
</evidence>
<evidence type="ECO:0000259" key="20">
    <source>
        <dbReference type="PROSITE" id="PS51387"/>
    </source>
</evidence>
<evidence type="ECO:0000256" key="3">
    <source>
        <dbReference type="ARBA" id="ARBA00004496"/>
    </source>
</evidence>
<keyword evidence="9 19" id="KW-0285">Flavoprotein</keyword>
<dbReference type="InterPro" id="IPR006094">
    <property type="entry name" value="Oxid_FAD_bind_N"/>
</dbReference>
<dbReference type="InterPro" id="IPR036635">
    <property type="entry name" value="MurB_C_sf"/>
</dbReference>